<dbReference type="InterPro" id="IPR001647">
    <property type="entry name" value="HTH_TetR"/>
</dbReference>
<dbReference type="Gene3D" id="1.10.357.10">
    <property type="entry name" value="Tetracycline Repressor, domain 2"/>
    <property type="match status" value="1"/>
</dbReference>
<keyword evidence="1" id="KW-0805">Transcription regulation</keyword>
<dbReference type="Proteomes" id="UP000179636">
    <property type="component" value="Unassembled WGS sequence"/>
</dbReference>
<keyword evidence="3" id="KW-0804">Transcription</keyword>
<evidence type="ECO:0000256" key="2">
    <source>
        <dbReference type="ARBA" id="ARBA00023125"/>
    </source>
</evidence>
<accession>A0A1S1K7K7</accession>
<accession>A0A1Q9WA76</accession>
<dbReference type="GO" id="GO:0003700">
    <property type="term" value="F:DNA-binding transcription factor activity"/>
    <property type="evidence" value="ECO:0007669"/>
    <property type="project" value="TreeGrafter"/>
</dbReference>
<dbReference type="PROSITE" id="PS50977">
    <property type="entry name" value="HTH_TETR_2"/>
    <property type="match status" value="1"/>
</dbReference>
<keyword evidence="2 4" id="KW-0238">DNA-binding</keyword>
<evidence type="ECO:0000259" key="5">
    <source>
        <dbReference type="PROSITE" id="PS50977"/>
    </source>
</evidence>
<gene>
    <name evidence="6" type="ORF">BKG61_10785</name>
</gene>
<comment type="caution">
    <text evidence="6">The sequence shown here is derived from an EMBL/GenBank/DDBJ whole genome shotgun (WGS) entry which is preliminary data.</text>
</comment>
<evidence type="ECO:0000313" key="7">
    <source>
        <dbReference type="Proteomes" id="UP000179636"/>
    </source>
</evidence>
<name>A0A1Q9WA76_9MYCO</name>
<dbReference type="InterPro" id="IPR009057">
    <property type="entry name" value="Homeodomain-like_sf"/>
</dbReference>
<evidence type="ECO:0000313" key="6">
    <source>
        <dbReference type="EMBL" id="OHU01205.1"/>
    </source>
</evidence>
<dbReference type="Pfam" id="PF00440">
    <property type="entry name" value="TetR_N"/>
    <property type="match status" value="1"/>
</dbReference>
<dbReference type="AlphaFoldDB" id="A0A1Q9WA76"/>
<dbReference type="SUPFAM" id="SSF46689">
    <property type="entry name" value="Homeodomain-like"/>
    <property type="match status" value="1"/>
</dbReference>
<reference evidence="6 7" key="1">
    <citation type="submission" date="2016-10" db="EMBL/GenBank/DDBJ databases">
        <title>Evaluation of Human, Animal and Environmental Mycobacterium chelonae Isolates by Core Genome Phylogenomic Analysis, Targeted Gene Comparison, and Anti-microbial Susceptibility Patterns: A Tale of Mistaken Identities.</title>
        <authorList>
            <person name="Fogelson S.B."/>
            <person name="Camus A.C."/>
            <person name="Lorenz W."/>
            <person name="Vasireddy R."/>
            <person name="Vasireddy S."/>
            <person name="Smith T."/>
            <person name="Brown-Elliott B.A."/>
            <person name="Wallace R.J.Jr."/>
            <person name="Hasan N.A."/>
            <person name="Reischl U."/>
            <person name="Sanchez S."/>
        </authorList>
    </citation>
    <scope>NUCLEOTIDE SEQUENCE [LARGE SCALE GENOMIC DNA]</scope>
    <source>
        <strain evidence="6 7">24999</strain>
    </source>
</reference>
<keyword evidence="7" id="KW-1185">Reference proteome</keyword>
<sequence>MGLRERKKQRTRATLIEAAIDLCDRQGFEQTTVEQIAAVADVSPRTFSRYFATKDAVVLAFVDEVIEIVAIALAAQPADIPHMEALYRAHVEAFLNTKTAPPTQLTSDRLLASARIVTSSPALMQSASEFRADAVNVALAERMGVSGDDRRLKLTAVVWGSILMTAIADLGSQAGWDSLTVDDVVARIEATYTDFRAVAAGVQEAPESALSQLS</sequence>
<protein>
    <submittedName>
        <fullName evidence="6">TetR family transcriptional regulator</fullName>
    </submittedName>
</protein>
<dbReference type="PROSITE" id="PS01081">
    <property type="entry name" value="HTH_TETR_1"/>
    <property type="match status" value="1"/>
</dbReference>
<proteinExistence type="predicted"/>
<dbReference type="EMBL" id="MLHV01000008">
    <property type="protein sequence ID" value="OHU01205.1"/>
    <property type="molecule type" value="Genomic_DNA"/>
</dbReference>
<dbReference type="InterPro" id="IPR050109">
    <property type="entry name" value="HTH-type_TetR-like_transc_reg"/>
</dbReference>
<evidence type="ECO:0000256" key="1">
    <source>
        <dbReference type="ARBA" id="ARBA00023015"/>
    </source>
</evidence>
<feature type="DNA-binding region" description="H-T-H motif" evidence="4">
    <location>
        <begin position="32"/>
        <end position="51"/>
    </location>
</feature>
<evidence type="ECO:0000256" key="4">
    <source>
        <dbReference type="PROSITE-ProRule" id="PRU00335"/>
    </source>
</evidence>
<evidence type="ECO:0000256" key="3">
    <source>
        <dbReference type="ARBA" id="ARBA00023163"/>
    </source>
</evidence>
<dbReference type="GO" id="GO:0000976">
    <property type="term" value="F:transcription cis-regulatory region binding"/>
    <property type="evidence" value="ECO:0007669"/>
    <property type="project" value="TreeGrafter"/>
</dbReference>
<dbReference type="PANTHER" id="PTHR30055">
    <property type="entry name" value="HTH-TYPE TRANSCRIPTIONAL REGULATOR RUTR"/>
    <property type="match status" value="1"/>
</dbReference>
<feature type="domain" description="HTH tetR-type" evidence="5">
    <location>
        <begin position="9"/>
        <end position="69"/>
    </location>
</feature>
<dbReference type="STRING" id="1908205.BKG60_17165"/>
<dbReference type="InterPro" id="IPR023772">
    <property type="entry name" value="DNA-bd_HTH_TetR-type_CS"/>
</dbReference>
<dbReference type="PANTHER" id="PTHR30055:SF238">
    <property type="entry name" value="MYCOFACTOCIN BIOSYNTHESIS TRANSCRIPTIONAL REGULATOR MFTR-RELATED"/>
    <property type="match status" value="1"/>
</dbReference>
<organism evidence="6 7">
    <name type="scientific">Mycobacterium syngnathidarum</name>
    <dbReference type="NCBI Taxonomy" id="1908205"/>
    <lineage>
        <taxon>Bacteria</taxon>
        <taxon>Bacillati</taxon>
        <taxon>Actinomycetota</taxon>
        <taxon>Actinomycetes</taxon>
        <taxon>Mycobacteriales</taxon>
        <taxon>Mycobacteriaceae</taxon>
        <taxon>Mycobacterium</taxon>
    </lineage>
</organism>